<dbReference type="HOGENOM" id="CLU_3093227_0_0_1"/>
<reference evidence="1 2" key="1">
    <citation type="submission" date="2014-04" db="EMBL/GenBank/DDBJ databases">
        <authorList>
            <consortium name="DOE Joint Genome Institute"/>
            <person name="Kuo A."/>
            <person name="Zuccaro A."/>
            <person name="Kohler A."/>
            <person name="Nagy L.G."/>
            <person name="Floudas D."/>
            <person name="Copeland A."/>
            <person name="Barry K.W."/>
            <person name="Cichocki N."/>
            <person name="Veneault-Fourrey C."/>
            <person name="LaButti K."/>
            <person name="Lindquist E.A."/>
            <person name="Lipzen A."/>
            <person name="Lundell T."/>
            <person name="Morin E."/>
            <person name="Murat C."/>
            <person name="Sun H."/>
            <person name="Tunlid A."/>
            <person name="Henrissat B."/>
            <person name="Grigoriev I.V."/>
            <person name="Hibbett D.S."/>
            <person name="Martin F."/>
            <person name="Nordberg H.P."/>
            <person name="Cantor M.N."/>
            <person name="Hua S.X."/>
        </authorList>
    </citation>
    <scope>NUCLEOTIDE SEQUENCE [LARGE SCALE GENOMIC DNA]</scope>
    <source>
        <strain evidence="1 2">MAFF 305830</strain>
    </source>
</reference>
<feature type="non-terminal residue" evidence="1">
    <location>
        <position position="1"/>
    </location>
</feature>
<organism evidence="1 2">
    <name type="scientific">Serendipita vermifera MAFF 305830</name>
    <dbReference type="NCBI Taxonomy" id="933852"/>
    <lineage>
        <taxon>Eukaryota</taxon>
        <taxon>Fungi</taxon>
        <taxon>Dikarya</taxon>
        <taxon>Basidiomycota</taxon>
        <taxon>Agaricomycotina</taxon>
        <taxon>Agaricomycetes</taxon>
        <taxon>Sebacinales</taxon>
        <taxon>Serendipitaceae</taxon>
        <taxon>Serendipita</taxon>
    </lineage>
</organism>
<evidence type="ECO:0000313" key="1">
    <source>
        <dbReference type="EMBL" id="KIM34440.1"/>
    </source>
</evidence>
<accession>A0A0C3BC84</accession>
<protein>
    <submittedName>
        <fullName evidence="1">Uncharacterized protein</fullName>
    </submittedName>
</protein>
<dbReference type="AlphaFoldDB" id="A0A0C3BC84"/>
<reference evidence="2" key="2">
    <citation type="submission" date="2015-01" db="EMBL/GenBank/DDBJ databases">
        <title>Evolutionary Origins and Diversification of the Mycorrhizal Mutualists.</title>
        <authorList>
            <consortium name="DOE Joint Genome Institute"/>
            <consortium name="Mycorrhizal Genomics Consortium"/>
            <person name="Kohler A."/>
            <person name="Kuo A."/>
            <person name="Nagy L.G."/>
            <person name="Floudas D."/>
            <person name="Copeland A."/>
            <person name="Barry K.W."/>
            <person name="Cichocki N."/>
            <person name="Veneault-Fourrey C."/>
            <person name="LaButti K."/>
            <person name="Lindquist E.A."/>
            <person name="Lipzen A."/>
            <person name="Lundell T."/>
            <person name="Morin E."/>
            <person name="Murat C."/>
            <person name="Riley R."/>
            <person name="Ohm R."/>
            <person name="Sun H."/>
            <person name="Tunlid A."/>
            <person name="Henrissat B."/>
            <person name="Grigoriev I.V."/>
            <person name="Hibbett D.S."/>
            <person name="Martin F."/>
        </authorList>
    </citation>
    <scope>NUCLEOTIDE SEQUENCE [LARGE SCALE GENOMIC DNA]</scope>
    <source>
        <strain evidence="2">MAFF 305830</strain>
    </source>
</reference>
<dbReference type="Proteomes" id="UP000054097">
    <property type="component" value="Unassembled WGS sequence"/>
</dbReference>
<sequence length="52" mass="5913">FFEAEEGPEGWLVPGPLAVDPVYKPINQPWCGAFTSRFTNLLLGPSIHWIQW</sequence>
<gene>
    <name evidence="1" type="ORF">M408DRAFT_325838</name>
</gene>
<keyword evidence="2" id="KW-1185">Reference proteome</keyword>
<name>A0A0C3BC84_SERVB</name>
<dbReference type="EMBL" id="KN824277">
    <property type="protein sequence ID" value="KIM34440.1"/>
    <property type="molecule type" value="Genomic_DNA"/>
</dbReference>
<proteinExistence type="predicted"/>
<evidence type="ECO:0000313" key="2">
    <source>
        <dbReference type="Proteomes" id="UP000054097"/>
    </source>
</evidence>